<reference evidence="13 14" key="1">
    <citation type="journal article" date="2019" name="Nat. Ecol. Evol.">
        <title>Megaphylogeny resolves global patterns of mushroom evolution.</title>
        <authorList>
            <person name="Varga T."/>
            <person name="Krizsan K."/>
            <person name="Foldi C."/>
            <person name="Dima B."/>
            <person name="Sanchez-Garcia M."/>
            <person name="Sanchez-Ramirez S."/>
            <person name="Szollosi G.J."/>
            <person name="Szarkandi J.G."/>
            <person name="Papp V."/>
            <person name="Albert L."/>
            <person name="Andreopoulos W."/>
            <person name="Angelini C."/>
            <person name="Antonin V."/>
            <person name="Barry K.W."/>
            <person name="Bougher N.L."/>
            <person name="Buchanan P."/>
            <person name="Buyck B."/>
            <person name="Bense V."/>
            <person name="Catcheside P."/>
            <person name="Chovatia M."/>
            <person name="Cooper J."/>
            <person name="Damon W."/>
            <person name="Desjardin D."/>
            <person name="Finy P."/>
            <person name="Geml J."/>
            <person name="Haridas S."/>
            <person name="Hughes K."/>
            <person name="Justo A."/>
            <person name="Karasinski D."/>
            <person name="Kautmanova I."/>
            <person name="Kiss B."/>
            <person name="Kocsube S."/>
            <person name="Kotiranta H."/>
            <person name="LaButti K.M."/>
            <person name="Lechner B.E."/>
            <person name="Liimatainen K."/>
            <person name="Lipzen A."/>
            <person name="Lukacs Z."/>
            <person name="Mihaltcheva S."/>
            <person name="Morgado L.N."/>
            <person name="Niskanen T."/>
            <person name="Noordeloos M.E."/>
            <person name="Ohm R.A."/>
            <person name="Ortiz-Santana B."/>
            <person name="Ovrebo C."/>
            <person name="Racz N."/>
            <person name="Riley R."/>
            <person name="Savchenko A."/>
            <person name="Shiryaev A."/>
            <person name="Soop K."/>
            <person name="Spirin V."/>
            <person name="Szebenyi C."/>
            <person name="Tomsovsky M."/>
            <person name="Tulloss R.E."/>
            <person name="Uehling J."/>
            <person name="Grigoriev I.V."/>
            <person name="Vagvolgyi C."/>
            <person name="Papp T."/>
            <person name="Martin F.M."/>
            <person name="Miettinen O."/>
            <person name="Hibbett D.S."/>
            <person name="Nagy L.G."/>
        </authorList>
    </citation>
    <scope>NUCLEOTIDE SEQUENCE [LARGE SCALE GENOMIC DNA]</scope>
    <source>
        <strain evidence="13 14">HHB13444</strain>
    </source>
</reference>
<dbReference type="Proteomes" id="UP000308197">
    <property type="component" value="Unassembled WGS sequence"/>
</dbReference>
<evidence type="ECO:0000256" key="10">
    <source>
        <dbReference type="SAM" id="Phobius"/>
    </source>
</evidence>
<gene>
    <name evidence="13" type="ORF">K466DRAFT_512958</name>
</gene>
<dbReference type="CDD" id="cd03250">
    <property type="entry name" value="ABCC_MRP_domain1"/>
    <property type="match status" value="1"/>
</dbReference>
<evidence type="ECO:0000256" key="2">
    <source>
        <dbReference type="ARBA" id="ARBA00022448"/>
    </source>
</evidence>
<feature type="transmembrane region" description="Helical" evidence="10">
    <location>
        <begin position="177"/>
        <end position="197"/>
    </location>
</feature>
<feature type="transmembrane region" description="Helical" evidence="10">
    <location>
        <begin position="429"/>
        <end position="448"/>
    </location>
</feature>
<dbReference type="Gene3D" id="3.40.50.300">
    <property type="entry name" value="P-loop containing nucleotide triphosphate hydrolases"/>
    <property type="match status" value="2"/>
</dbReference>
<evidence type="ECO:0000256" key="7">
    <source>
        <dbReference type="ARBA" id="ARBA00022989"/>
    </source>
</evidence>
<feature type="domain" description="ABC transporter" evidence="11">
    <location>
        <begin position="1261"/>
        <end position="1506"/>
    </location>
</feature>
<feature type="transmembrane region" description="Helical" evidence="10">
    <location>
        <begin position="12"/>
        <end position="30"/>
    </location>
</feature>
<evidence type="ECO:0000256" key="1">
    <source>
        <dbReference type="ARBA" id="ARBA00004141"/>
    </source>
</evidence>
<evidence type="ECO:0000259" key="12">
    <source>
        <dbReference type="PROSITE" id="PS50929"/>
    </source>
</evidence>
<dbReference type="PROSITE" id="PS50929">
    <property type="entry name" value="ABC_TM1F"/>
    <property type="match status" value="2"/>
</dbReference>
<dbReference type="PANTHER" id="PTHR24223">
    <property type="entry name" value="ATP-BINDING CASSETTE SUB-FAMILY C"/>
    <property type="match status" value="1"/>
</dbReference>
<keyword evidence="7 10" id="KW-1133">Transmembrane helix</keyword>
<dbReference type="CDD" id="cd03244">
    <property type="entry name" value="ABCC_MRP_domain2"/>
    <property type="match status" value="1"/>
</dbReference>
<dbReference type="FunFam" id="3.40.50.300:FF:000838">
    <property type="entry name" value="ABC multidrug transporter (Eurofung)"/>
    <property type="match status" value="1"/>
</dbReference>
<dbReference type="FunCoup" id="A0A5C3PSE9">
    <property type="interactions" value="40"/>
</dbReference>
<feature type="transmembrane region" description="Helical" evidence="10">
    <location>
        <begin position="942"/>
        <end position="964"/>
    </location>
</feature>
<evidence type="ECO:0000256" key="4">
    <source>
        <dbReference type="ARBA" id="ARBA00022737"/>
    </source>
</evidence>
<evidence type="ECO:0000259" key="11">
    <source>
        <dbReference type="PROSITE" id="PS50893"/>
    </source>
</evidence>
<feature type="domain" description="ABC transmembrane type-1" evidence="12">
    <location>
        <begin position="960"/>
        <end position="1224"/>
    </location>
</feature>
<feature type="transmembrane region" description="Helical" evidence="10">
    <location>
        <begin position="115"/>
        <end position="134"/>
    </location>
</feature>
<evidence type="ECO:0000256" key="3">
    <source>
        <dbReference type="ARBA" id="ARBA00022692"/>
    </source>
</evidence>
<feature type="transmembrane region" description="Helical" evidence="10">
    <location>
        <begin position="292"/>
        <end position="317"/>
    </location>
</feature>
<keyword evidence="8 10" id="KW-0472">Membrane</keyword>
<dbReference type="PROSITE" id="PS50893">
    <property type="entry name" value="ABC_TRANSPORTER_2"/>
    <property type="match status" value="2"/>
</dbReference>
<evidence type="ECO:0000313" key="13">
    <source>
        <dbReference type="EMBL" id="TFK92734.1"/>
    </source>
</evidence>
<dbReference type="CDD" id="cd18604">
    <property type="entry name" value="ABC_6TM_VMR1_D2_like"/>
    <property type="match status" value="1"/>
</dbReference>
<keyword evidence="14" id="KW-1185">Reference proteome</keyword>
<dbReference type="InterPro" id="IPR003593">
    <property type="entry name" value="AAA+_ATPase"/>
</dbReference>
<feature type="transmembrane region" description="Helical" evidence="10">
    <location>
        <begin position="141"/>
        <end position="157"/>
    </location>
</feature>
<dbReference type="SUPFAM" id="SSF90123">
    <property type="entry name" value="ABC transporter transmembrane region"/>
    <property type="match status" value="2"/>
</dbReference>
<dbReference type="GO" id="GO:0140359">
    <property type="term" value="F:ABC-type transporter activity"/>
    <property type="evidence" value="ECO:0007669"/>
    <property type="project" value="InterPro"/>
</dbReference>
<dbReference type="InterPro" id="IPR003439">
    <property type="entry name" value="ABC_transporter-like_ATP-bd"/>
</dbReference>
<dbReference type="GO" id="GO:0016020">
    <property type="term" value="C:membrane"/>
    <property type="evidence" value="ECO:0007669"/>
    <property type="project" value="UniProtKB-SubCell"/>
</dbReference>
<dbReference type="EMBL" id="ML210993">
    <property type="protein sequence ID" value="TFK92734.1"/>
    <property type="molecule type" value="Genomic_DNA"/>
</dbReference>
<evidence type="ECO:0000256" key="6">
    <source>
        <dbReference type="ARBA" id="ARBA00022840"/>
    </source>
</evidence>
<sequence>MLPRYFVEDTRLIPLYSAGVSGVLLALHAVHARWTRTSLKYALLRAEDDDCAAEPVAQQNTLHPLIQRTGGRAVFLAKCVRLVCCVLLFGISLATLSQRYDDNWGTDGAPRWPQFVELEVYGYVSALALAWLLFGQRSRLLAAHLNSVLFVIFGVYAYRDVLPLFLRDRDPADAADGILLCVKMFLLLNAAVVLPLLTPRVYKPYRPNEPMASPSRQQTSSLFSLMLFNWLNETISKASRVEHLPLDDFPPLADTNATKNLTERSFKEVDPFQLGREEHLFWGLLRVFRTEYLAFSFLAALGSVLTLSPAIAAKGLLAYLEAGGPESNIYPWAWSLLLLVGPMAVTFCEEWNQWIASVVGARIEAIVTELLFEQALRIRVKAESSDGAEAAEDGTATTNKKGHLLGRLNNLVTSDLSNIKNGNKYWLKLFIEVPVIIGSSIIFVYNILGWSALIGLAFMCVLLPVPGVLSSWIQSFQRVKMAKTDARVQLINEILNVVRMIKLFGWERRVTGQIEERREAELKFLRKTKFLELFNNCINFSIPLFTMAFTFGTYTMFFGGELTASRLFSSFAAFDTIQHQLHVIFYVIPVLTQARVSLDRINEFMHKTELLDEFEEKKCGNDGPARFAHPTQEIGVLGIARTTFTWAKDGASSTPATSEGSSRRKFVLNIEDELIFKRGSINLIVGPTGSGKTSLLMALLGEMHAIPSGPDSFVSVPRSGGVAYAAQESWIQSETIRQNILFGSPYDETRYNKVIMQCALERDLSLFEAGDQTEVGEKGITLSGGQKARITLARAVYSSAEILLLDDVLAALDVHTGRWIVDRCFKGDLIHGRTVILVSHNVALTRPVAEFVVALGTDGRIVSQGSFDKALKEDRELHAELAAEKEEMEKAEQEVDAAPLEGEAEKKDGKLVVAEEISVGRVGWKAFMLYFGSVAKKAWLPAYWTVYIGTLVMTHLLINGQIYFLGFWAAQYEDRASSEVPHTYYVTVYCLLVFVMLAVYAVSWSLYVYGNIRASRIIHRQLVVYVLGTTLRWLDITPTSRIVTRCTADIQSVDSEVARELHSVVEGAIFMILKVGTVVFMLPIFIVPATVVAVLGVLISQVYMRAQLSVKREMSNAKAPVLGHFGSAIAGLVSIRAYGAQEAFKAESYARMDRYNRAGLTYEALNRWVTIRVDILGTALSAVLAAYLTYRATLSASNAGFAMVMAVGFSSFILGWLRMFNDFQVTGYSLERIQQYMIIEQEPKATAEGVPPAYWPASGDLRVEKLTARYSADGPAVLHNLSFEVKSGERIGIVGRTGSGKAGRTCLTNSSLTLALLRCILTEGDVYYDGIQTESINLEALRSNITIIPQMPELLSGTLRQNLDPFSQHDDATLNDALRSAGLFSLQEEGDHARITLDSEIAGGGSNLSVGQRQIIALARAIVRRSKLLILDEATSAIDYETDTIIQRSLRERLGRDTTVLTVAHRLQSIMDADKIMVLDAGNIIEYDKPVNLLEKKGGYFRGLVDESSDKYVLYTMAGYVASP</sequence>
<dbReference type="Gene3D" id="1.20.1560.10">
    <property type="entry name" value="ABC transporter type 1, transmembrane domain"/>
    <property type="match status" value="2"/>
</dbReference>
<comment type="subcellular location">
    <subcellularLocation>
        <location evidence="1">Membrane</location>
        <topology evidence="1">Multi-pass membrane protein</topology>
    </subcellularLocation>
</comment>
<evidence type="ECO:0000256" key="9">
    <source>
        <dbReference type="SAM" id="Coils"/>
    </source>
</evidence>
<dbReference type="InterPro" id="IPR050173">
    <property type="entry name" value="ABC_transporter_C-like"/>
</dbReference>
<dbReference type="Pfam" id="PF00005">
    <property type="entry name" value="ABC_tran"/>
    <property type="match status" value="2"/>
</dbReference>
<feature type="transmembrane region" description="Helical" evidence="10">
    <location>
        <begin position="533"/>
        <end position="557"/>
    </location>
</feature>
<dbReference type="CDD" id="cd18596">
    <property type="entry name" value="ABC_6TM_VMR1_D1_like"/>
    <property type="match status" value="1"/>
</dbReference>
<proteinExistence type="predicted"/>
<keyword evidence="4" id="KW-0677">Repeat</keyword>
<feature type="transmembrane region" description="Helical" evidence="10">
    <location>
        <begin position="329"/>
        <end position="348"/>
    </location>
</feature>
<dbReference type="FunFam" id="3.40.50.300:FF:000973">
    <property type="entry name" value="Multidrug resistance-associated protein 4"/>
    <property type="match status" value="1"/>
</dbReference>
<keyword evidence="13" id="KW-0378">Hydrolase</keyword>
<feature type="transmembrane region" description="Helical" evidence="10">
    <location>
        <begin position="984"/>
        <end position="1010"/>
    </location>
</feature>
<feature type="transmembrane region" description="Helical" evidence="10">
    <location>
        <begin position="1119"/>
        <end position="1139"/>
    </location>
</feature>
<name>A0A5C3PSE9_9APHY</name>
<dbReference type="STRING" id="1314778.A0A5C3PSE9"/>
<keyword evidence="2" id="KW-0813">Transport</keyword>
<feature type="transmembrane region" description="Helical" evidence="10">
    <location>
        <begin position="75"/>
        <end position="95"/>
    </location>
</feature>
<dbReference type="SMART" id="SM00382">
    <property type="entry name" value="AAA"/>
    <property type="match status" value="2"/>
</dbReference>
<dbReference type="InParanoid" id="A0A5C3PSE9"/>
<dbReference type="PROSITE" id="PS00211">
    <property type="entry name" value="ABC_TRANSPORTER_1"/>
    <property type="match status" value="1"/>
</dbReference>
<keyword evidence="5" id="KW-0547">Nucleotide-binding</keyword>
<dbReference type="GO" id="GO:0005524">
    <property type="term" value="F:ATP binding"/>
    <property type="evidence" value="ECO:0007669"/>
    <property type="project" value="UniProtKB-KW"/>
</dbReference>
<organism evidence="13 14">
    <name type="scientific">Polyporus arcularius HHB13444</name>
    <dbReference type="NCBI Taxonomy" id="1314778"/>
    <lineage>
        <taxon>Eukaryota</taxon>
        <taxon>Fungi</taxon>
        <taxon>Dikarya</taxon>
        <taxon>Basidiomycota</taxon>
        <taxon>Agaricomycotina</taxon>
        <taxon>Agaricomycetes</taxon>
        <taxon>Polyporales</taxon>
        <taxon>Polyporaceae</taxon>
        <taxon>Polyporus</taxon>
    </lineage>
</organism>
<keyword evidence="9" id="KW-0175">Coiled coil</keyword>
<accession>A0A5C3PSE9</accession>
<feature type="transmembrane region" description="Helical" evidence="10">
    <location>
        <begin position="1078"/>
        <end position="1099"/>
    </location>
</feature>
<dbReference type="Pfam" id="PF00664">
    <property type="entry name" value="ABC_membrane"/>
    <property type="match status" value="2"/>
</dbReference>
<protein>
    <submittedName>
        <fullName evidence="13">P-loop containing nucleoside triphosphate hydrolase protein</fullName>
    </submittedName>
</protein>
<dbReference type="PANTHER" id="PTHR24223:SF356">
    <property type="entry name" value="ATP-BINDING CASSETTE TRANSPORTER ABC4"/>
    <property type="match status" value="1"/>
</dbReference>
<feature type="coiled-coil region" evidence="9">
    <location>
        <begin position="871"/>
        <end position="901"/>
    </location>
</feature>
<evidence type="ECO:0000256" key="5">
    <source>
        <dbReference type="ARBA" id="ARBA00022741"/>
    </source>
</evidence>
<dbReference type="SUPFAM" id="SSF52540">
    <property type="entry name" value="P-loop containing nucleoside triphosphate hydrolases"/>
    <property type="match status" value="2"/>
</dbReference>
<dbReference type="InterPro" id="IPR036640">
    <property type="entry name" value="ABC1_TM_sf"/>
</dbReference>
<keyword evidence="6" id="KW-0067">ATP-binding</keyword>
<keyword evidence="3 10" id="KW-0812">Transmembrane</keyword>
<dbReference type="InterPro" id="IPR017871">
    <property type="entry name" value="ABC_transporter-like_CS"/>
</dbReference>
<evidence type="ECO:0000313" key="14">
    <source>
        <dbReference type="Proteomes" id="UP000308197"/>
    </source>
</evidence>
<feature type="transmembrane region" description="Helical" evidence="10">
    <location>
        <begin position="1196"/>
        <end position="1217"/>
    </location>
</feature>
<evidence type="ECO:0000256" key="8">
    <source>
        <dbReference type="ARBA" id="ARBA00023136"/>
    </source>
</evidence>
<feature type="transmembrane region" description="Helical" evidence="10">
    <location>
        <begin position="1169"/>
        <end position="1190"/>
    </location>
</feature>
<dbReference type="FunFam" id="1.20.1560.10:FF:000013">
    <property type="entry name" value="ABC transporter C family member 2"/>
    <property type="match status" value="1"/>
</dbReference>
<feature type="domain" description="ABC transmembrane type-1" evidence="12">
    <location>
        <begin position="297"/>
        <end position="593"/>
    </location>
</feature>
<dbReference type="InterPro" id="IPR011527">
    <property type="entry name" value="ABC1_TM_dom"/>
</dbReference>
<dbReference type="GO" id="GO:0016887">
    <property type="term" value="F:ATP hydrolysis activity"/>
    <property type="evidence" value="ECO:0007669"/>
    <property type="project" value="InterPro"/>
</dbReference>
<dbReference type="InterPro" id="IPR027417">
    <property type="entry name" value="P-loop_NTPase"/>
</dbReference>
<feature type="transmembrane region" description="Helical" evidence="10">
    <location>
        <begin position="454"/>
        <end position="473"/>
    </location>
</feature>
<feature type="domain" description="ABC transporter" evidence="11">
    <location>
        <begin position="634"/>
        <end position="883"/>
    </location>
</feature>